<evidence type="ECO:0000256" key="1">
    <source>
        <dbReference type="ARBA" id="ARBA00023015"/>
    </source>
</evidence>
<dbReference type="PANTHER" id="PTHR43132">
    <property type="entry name" value="ARSENICAL RESISTANCE OPERON REPRESSOR ARSR-RELATED"/>
    <property type="match status" value="1"/>
</dbReference>
<dbReference type="GO" id="GO:0003700">
    <property type="term" value="F:DNA-binding transcription factor activity"/>
    <property type="evidence" value="ECO:0007669"/>
    <property type="project" value="InterPro"/>
</dbReference>
<dbReference type="CDD" id="cd00090">
    <property type="entry name" value="HTH_ARSR"/>
    <property type="match status" value="1"/>
</dbReference>
<dbReference type="EMBL" id="PUFI01000005">
    <property type="protein sequence ID" value="TDG69444.1"/>
    <property type="molecule type" value="Genomic_DNA"/>
</dbReference>
<dbReference type="AlphaFoldDB" id="A0A4R5NAH3"/>
<dbReference type="InterPro" id="IPR036388">
    <property type="entry name" value="WH-like_DNA-bd_sf"/>
</dbReference>
<dbReference type="SUPFAM" id="SSF46785">
    <property type="entry name" value="Winged helix' DNA-binding domain"/>
    <property type="match status" value="1"/>
</dbReference>
<dbReference type="InterPro" id="IPR051011">
    <property type="entry name" value="Metal_resp_trans_reg"/>
</dbReference>
<dbReference type="PANTHER" id="PTHR43132:SF2">
    <property type="entry name" value="ARSENICAL RESISTANCE OPERON REPRESSOR ARSR-RELATED"/>
    <property type="match status" value="1"/>
</dbReference>
<protein>
    <recommendedName>
        <fullName evidence="4">HTH arsR-type domain-containing protein</fullName>
    </recommendedName>
</protein>
<evidence type="ECO:0000256" key="3">
    <source>
        <dbReference type="ARBA" id="ARBA00023163"/>
    </source>
</evidence>
<gene>
    <name evidence="5" type="ORF">C5L23_000906</name>
</gene>
<evidence type="ECO:0000313" key="6">
    <source>
        <dbReference type="Proteomes" id="UP000295681"/>
    </source>
</evidence>
<proteinExistence type="predicted"/>
<dbReference type="InterPro" id="IPR001845">
    <property type="entry name" value="HTH_ArsR_DNA-bd_dom"/>
</dbReference>
<dbReference type="Proteomes" id="UP000295681">
    <property type="component" value="Unassembled WGS sequence"/>
</dbReference>
<accession>A0A4R5NAH3</accession>
<comment type="caution">
    <text evidence="5">The sequence shown here is derived from an EMBL/GenBank/DDBJ whole genome shotgun (WGS) entry which is preliminary data.</text>
</comment>
<feature type="domain" description="HTH arsR-type" evidence="4">
    <location>
        <begin position="4"/>
        <end position="98"/>
    </location>
</feature>
<keyword evidence="1" id="KW-0805">Transcription regulation</keyword>
<keyword evidence="2" id="KW-0238">DNA-binding</keyword>
<evidence type="ECO:0000256" key="2">
    <source>
        <dbReference type="ARBA" id="ARBA00023125"/>
    </source>
</evidence>
<dbReference type="Pfam" id="PF01022">
    <property type="entry name" value="HTH_5"/>
    <property type="match status" value="1"/>
</dbReference>
<name>A0A4R5NAH3_9LACO</name>
<dbReference type="PROSITE" id="PS50987">
    <property type="entry name" value="HTH_ARSR_2"/>
    <property type="match status" value="1"/>
</dbReference>
<dbReference type="InterPro" id="IPR036390">
    <property type="entry name" value="WH_DNA-bd_sf"/>
</dbReference>
<reference evidence="5 6" key="1">
    <citation type="journal article" date="2019" name="Appl. Microbiol. Biotechnol.">
        <title>Uncovering carbohydrate metabolism through a genotype-phenotype association study of 56 lactic acid bacteria genomes.</title>
        <authorList>
            <person name="Buron-Moles G."/>
            <person name="Chailyan A."/>
            <person name="Dolejs I."/>
            <person name="Forster J."/>
            <person name="Miks M.H."/>
        </authorList>
    </citation>
    <scope>NUCLEOTIDE SEQUENCE [LARGE SCALE GENOMIC DNA]</scope>
    <source>
        <strain evidence="5 6">ATCC 700006</strain>
    </source>
</reference>
<sequence length="107" mass="12541">MEKIKAIYQTEMERVFKLLSNPTRLNILYLLEQQELSVNELVDYLDLPQPQISHNLAILKAHQLVTYRREGKKNLYKLDDPHILDVIDSTKKHAVHVVEGRAHRDEA</sequence>
<dbReference type="SMART" id="SM00418">
    <property type="entry name" value="HTH_ARSR"/>
    <property type="match status" value="1"/>
</dbReference>
<dbReference type="Gene3D" id="1.10.10.10">
    <property type="entry name" value="Winged helix-like DNA-binding domain superfamily/Winged helix DNA-binding domain"/>
    <property type="match status" value="1"/>
</dbReference>
<dbReference type="InterPro" id="IPR011991">
    <property type="entry name" value="ArsR-like_HTH"/>
</dbReference>
<dbReference type="NCBIfam" id="NF033788">
    <property type="entry name" value="HTH_metalloreg"/>
    <property type="match status" value="1"/>
</dbReference>
<evidence type="ECO:0000259" key="4">
    <source>
        <dbReference type="PROSITE" id="PS50987"/>
    </source>
</evidence>
<organism evidence="5 6">
    <name type="scientific">Leuconostoc fallax</name>
    <dbReference type="NCBI Taxonomy" id="1251"/>
    <lineage>
        <taxon>Bacteria</taxon>
        <taxon>Bacillati</taxon>
        <taxon>Bacillota</taxon>
        <taxon>Bacilli</taxon>
        <taxon>Lactobacillales</taxon>
        <taxon>Lactobacillaceae</taxon>
        <taxon>Leuconostoc</taxon>
    </lineage>
</organism>
<keyword evidence="6" id="KW-1185">Reference proteome</keyword>
<dbReference type="RefSeq" id="WP_010006983.1">
    <property type="nucleotide sequence ID" value="NZ_JAGYGP010000006.1"/>
</dbReference>
<dbReference type="GO" id="GO:0003677">
    <property type="term" value="F:DNA binding"/>
    <property type="evidence" value="ECO:0007669"/>
    <property type="project" value="UniProtKB-KW"/>
</dbReference>
<keyword evidence="3" id="KW-0804">Transcription</keyword>
<evidence type="ECO:0000313" key="5">
    <source>
        <dbReference type="EMBL" id="TDG69444.1"/>
    </source>
</evidence>
<dbReference type="STRING" id="907931.GCA_000165675_01651"/>
<dbReference type="PRINTS" id="PR00778">
    <property type="entry name" value="HTHARSR"/>
</dbReference>